<keyword evidence="2" id="KW-1185">Reference proteome</keyword>
<accession>A0AAW5E2H9</accession>
<sequence>MLTFEEKLTIIESFPELVRKNVSLGRVNFHYEESIFEKKVVVQHLHPNGNGFVFAGNLSKYDVDDKGFINIRDFNAEELRKIVKESIHSLSPRSEVVLETAIIGEGQEERWVNEEGQTLLLLLEDDWWNVYAGLNLEAAFGSYDEAEEYMLEEGFRLA</sequence>
<dbReference type="RefSeq" id="WP_240252545.1">
    <property type="nucleotide sequence ID" value="NZ_JAKTTI010000002.1"/>
</dbReference>
<evidence type="ECO:0000313" key="2">
    <source>
        <dbReference type="Proteomes" id="UP001431131"/>
    </source>
</evidence>
<organism evidence="1 2">
    <name type="scientific">Fredinandcohnia quinoae</name>
    <dbReference type="NCBI Taxonomy" id="2918902"/>
    <lineage>
        <taxon>Bacteria</taxon>
        <taxon>Bacillati</taxon>
        <taxon>Bacillota</taxon>
        <taxon>Bacilli</taxon>
        <taxon>Bacillales</taxon>
        <taxon>Bacillaceae</taxon>
        <taxon>Fredinandcohnia</taxon>
    </lineage>
</organism>
<comment type="caution">
    <text evidence="1">The sequence shown here is derived from an EMBL/GenBank/DDBJ whole genome shotgun (WGS) entry which is preliminary data.</text>
</comment>
<reference evidence="1" key="1">
    <citation type="submission" date="2022-02" db="EMBL/GenBank/DDBJ databases">
        <title>Fredinandcohnia quinoae sp. nov. isolated from Chenopodium quinoa seeds.</title>
        <authorList>
            <person name="Saati-Santamaria Z."/>
            <person name="Flores-Felix J.D."/>
            <person name="Igual J.M."/>
            <person name="Velazquez E."/>
            <person name="Garcia-Fraile P."/>
            <person name="Martinez-Molina E."/>
        </authorList>
    </citation>
    <scope>NUCLEOTIDE SEQUENCE</scope>
    <source>
        <strain evidence="1">SECRCQ15</strain>
    </source>
</reference>
<dbReference type="EMBL" id="JAKTTI010000002">
    <property type="protein sequence ID" value="MCH1624282.1"/>
    <property type="molecule type" value="Genomic_DNA"/>
</dbReference>
<evidence type="ECO:0008006" key="3">
    <source>
        <dbReference type="Google" id="ProtNLM"/>
    </source>
</evidence>
<dbReference type="AlphaFoldDB" id="A0AAW5E2H9"/>
<evidence type="ECO:0000313" key="1">
    <source>
        <dbReference type="EMBL" id="MCH1624282.1"/>
    </source>
</evidence>
<name>A0AAW5E2H9_9BACI</name>
<gene>
    <name evidence="1" type="ORF">MJG50_02995</name>
</gene>
<proteinExistence type="predicted"/>
<dbReference type="Proteomes" id="UP001431131">
    <property type="component" value="Unassembled WGS sequence"/>
</dbReference>
<protein>
    <recommendedName>
        <fullName evidence="3">Phage protein</fullName>
    </recommendedName>
</protein>